<dbReference type="KEGG" id="prt:AUC31_11815"/>
<evidence type="ECO:0000259" key="1">
    <source>
        <dbReference type="Pfam" id="PF14417"/>
    </source>
</evidence>
<reference evidence="2" key="1">
    <citation type="submission" date="2016-01" db="EMBL/GenBank/DDBJ databases">
        <title>Complete genome of Planococcus rifietoensis type strain M8.</title>
        <authorList>
            <person name="See-Too W.S."/>
        </authorList>
    </citation>
    <scope>NUCLEOTIDE SEQUENCE [LARGE SCALE GENOMIC DNA]</scope>
    <source>
        <strain evidence="2">M8</strain>
    </source>
</reference>
<protein>
    <recommendedName>
        <fullName evidence="1">MEDS domain-containing protein</fullName>
    </recommendedName>
</protein>
<evidence type="ECO:0000313" key="2">
    <source>
        <dbReference type="EMBL" id="ALS75834.2"/>
    </source>
</evidence>
<proteinExistence type="predicted"/>
<feature type="domain" description="MEDS" evidence="1">
    <location>
        <begin position="19"/>
        <end position="171"/>
    </location>
</feature>
<dbReference type="EMBL" id="CP013659">
    <property type="protein sequence ID" value="ALS75834.2"/>
    <property type="molecule type" value="Genomic_DNA"/>
</dbReference>
<dbReference type="Pfam" id="PF14417">
    <property type="entry name" value="MEDS"/>
    <property type="match status" value="1"/>
</dbReference>
<evidence type="ECO:0000313" key="3">
    <source>
        <dbReference type="Proteomes" id="UP000067683"/>
    </source>
</evidence>
<name>A0A0U2YMI1_9BACL</name>
<dbReference type="RefSeq" id="WP_068347052.1">
    <property type="nucleotide sequence ID" value="NZ_CP013659.2"/>
</dbReference>
<dbReference type="Proteomes" id="UP000067683">
    <property type="component" value="Chromosome"/>
</dbReference>
<dbReference type="AlphaFoldDB" id="A0A0U2YMI1"/>
<sequence length="200" mass="23311">MEQKIPELALKIRNSSGGHIFYLTKDTKHYIDNIVVFILDGLKSEEHVLIVENKRLTPLIQKRLQAVLTADELAKVYFFDSYKLYWHKGNFHPSTIVEYFQESFDVSAMSCQYFRTWGHIEWNTGDGLEEELLSYEEQVDELITAQNLIAVCAYDAIRVEQHLQDKLALYHDYLMEDEEILFLGGTRSSQRPVVNETTGR</sequence>
<dbReference type="InterPro" id="IPR025847">
    <property type="entry name" value="MEDS_domain"/>
</dbReference>
<accession>A0A0U2YMI1</accession>
<gene>
    <name evidence="2" type="ORF">AUC31_11815</name>
</gene>
<organism evidence="2 3">
    <name type="scientific">Planococcus rifietoensis</name>
    <dbReference type="NCBI Taxonomy" id="200991"/>
    <lineage>
        <taxon>Bacteria</taxon>
        <taxon>Bacillati</taxon>
        <taxon>Bacillota</taxon>
        <taxon>Bacilli</taxon>
        <taxon>Bacillales</taxon>
        <taxon>Caryophanaceae</taxon>
        <taxon>Planococcus</taxon>
    </lineage>
</organism>
<keyword evidence="3" id="KW-1185">Reference proteome</keyword>